<gene>
    <name evidence="2" type="ORF">M097_0946</name>
</gene>
<name>A0A078RB70_PHOVU</name>
<evidence type="ECO:0000313" key="3">
    <source>
        <dbReference type="Proteomes" id="UP000028134"/>
    </source>
</evidence>
<evidence type="ECO:0000313" key="2">
    <source>
        <dbReference type="EMBL" id="KDS32744.1"/>
    </source>
</evidence>
<proteinExistence type="predicted"/>
<keyword evidence="1" id="KW-0812">Transmembrane</keyword>
<evidence type="ECO:0000256" key="1">
    <source>
        <dbReference type="SAM" id="Phobius"/>
    </source>
</evidence>
<dbReference type="EMBL" id="JNHI01000003">
    <property type="protein sequence ID" value="KDS32744.1"/>
    <property type="molecule type" value="Genomic_DNA"/>
</dbReference>
<comment type="caution">
    <text evidence="2">The sequence shown here is derived from an EMBL/GenBank/DDBJ whole genome shotgun (WGS) entry which is preliminary data.</text>
</comment>
<dbReference type="AlphaFoldDB" id="A0A078RB70"/>
<sequence length="40" mass="4693">MFHCACAVSILIVQNNMLKFTLWVIRFFFMVIIGNKSNLE</sequence>
<feature type="transmembrane region" description="Helical" evidence="1">
    <location>
        <begin position="17"/>
        <end position="34"/>
    </location>
</feature>
<dbReference type="Proteomes" id="UP000028134">
    <property type="component" value="Unassembled WGS sequence"/>
</dbReference>
<protein>
    <submittedName>
        <fullName evidence="2">Putative membrane protein</fullName>
    </submittedName>
</protein>
<keyword evidence="1" id="KW-0472">Membrane</keyword>
<accession>A0A078RB70</accession>
<reference evidence="2 3" key="1">
    <citation type="submission" date="2014-04" db="EMBL/GenBank/DDBJ databases">
        <authorList>
            <person name="Sears C."/>
            <person name="Carroll K."/>
            <person name="Sack B.R."/>
            <person name="Qadri F."/>
            <person name="Myers L.L."/>
            <person name="Chung G.-T."/>
            <person name="Escheverria P."/>
            <person name="Fraser C.M."/>
            <person name="Sadzewicz L."/>
            <person name="Shefchek K.A."/>
            <person name="Tallon L."/>
            <person name="Das S.P."/>
            <person name="Daugherty S."/>
            <person name="Mongodin E.F."/>
        </authorList>
    </citation>
    <scope>NUCLEOTIDE SEQUENCE [LARGE SCALE GENOMIC DNA]</scope>
    <source>
        <strain evidence="3">3775 SL(B) 10 (iv)</strain>
    </source>
</reference>
<organism evidence="2 3">
    <name type="scientific">Phocaeicola vulgatus str. 3775 SL</name>
    <name type="common">B</name>
    <name type="synonym">iv</name>
    <dbReference type="NCBI Taxonomy" id="1339350"/>
    <lineage>
        <taxon>Bacteria</taxon>
        <taxon>Pseudomonadati</taxon>
        <taxon>Bacteroidota</taxon>
        <taxon>Bacteroidia</taxon>
        <taxon>Bacteroidales</taxon>
        <taxon>Bacteroidaceae</taxon>
        <taxon>Phocaeicola</taxon>
    </lineage>
</organism>
<keyword evidence="1" id="KW-1133">Transmembrane helix</keyword>